<reference evidence="8 9" key="1">
    <citation type="journal article" date="2021" name="Plant Biotechnol. J.">
        <title>Multi-omics assisted identification of the key and species-specific regulatory components of drought-tolerant mechanisms in Gossypium stocksii.</title>
        <authorList>
            <person name="Yu D."/>
            <person name="Ke L."/>
            <person name="Zhang D."/>
            <person name="Wu Y."/>
            <person name="Sun Y."/>
            <person name="Mei J."/>
            <person name="Sun J."/>
            <person name="Sun Y."/>
        </authorList>
    </citation>
    <scope>NUCLEOTIDE SEQUENCE [LARGE SCALE GENOMIC DNA]</scope>
    <source>
        <strain evidence="9">cv. E1</strain>
        <tissue evidence="8">Leaf</tissue>
    </source>
</reference>
<accession>A0A9D3UAB3</accession>
<evidence type="ECO:0000256" key="1">
    <source>
        <dbReference type="ARBA" id="ARBA00004496"/>
    </source>
</evidence>
<dbReference type="OrthoDB" id="1709924at2759"/>
<dbReference type="GO" id="GO:0003735">
    <property type="term" value="F:structural constituent of ribosome"/>
    <property type="evidence" value="ECO:0007669"/>
    <property type="project" value="InterPro"/>
</dbReference>
<comment type="subcellular location">
    <subcellularLocation>
        <location evidence="1">Cytoplasm</location>
    </subcellularLocation>
</comment>
<evidence type="ECO:0000259" key="7">
    <source>
        <dbReference type="Pfam" id="PF14204"/>
    </source>
</evidence>
<dbReference type="GO" id="GO:0022625">
    <property type="term" value="C:cytosolic large ribosomal subunit"/>
    <property type="evidence" value="ECO:0007669"/>
    <property type="project" value="TreeGrafter"/>
</dbReference>
<name>A0A9D3UAB3_9ROSI</name>
<dbReference type="Pfam" id="PF14204">
    <property type="entry name" value="Ribosomal_L18_c"/>
    <property type="match status" value="1"/>
</dbReference>
<dbReference type="PANTHER" id="PTHR23410">
    <property type="entry name" value="RIBOSOMAL PROTEIN L5-RELATED"/>
    <property type="match status" value="1"/>
</dbReference>
<evidence type="ECO:0000256" key="6">
    <source>
        <dbReference type="ARBA" id="ARBA00023274"/>
    </source>
</evidence>
<sequence>MLACIGVYCIHAPYDEALMLKNKSLEVEPYLNGHSIYRVEYVLKKVHAAIPADPTAKKTEKEPPKQHKRFNLKKLTYEERKAELIERLHTLNAAAGADSKEED</sequence>
<evidence type="ECO:0000313" key="8">
    <source>
        <dbReference type="EMBL" id="KAH1032852.1"/>
    </source>
</evidence>
<comment type="caution">
    <text evidence="8">The sequence shown here is derived from an EMBL/GenBank/DDBJ whole genome shotgun (WGS) entry which is preliminary data.</text>
</comment>
<dbReference type="GO" id="GO:0000027">
    <property type="term" value="P:ribosomal large subunit assembly"/>
    <property type="evidence" value="ECO:0007669"/>
    <property type="project" value="TreeGrafter"/>
</dbReference>
<dbReference type="AlphaFoldDB" id="A0A9D3UAB3"/>
<gene>
    <name evidence="8" type="ORF">J1N35_045026</name>
</gene>
<dbReference type="Proteomes" id="UP000828251">
    <property type="component" value="Unassembled WGS sequence"/>
</dbReference>
<protein>
    <recommendedName>
        <fullName evidence="7">Large ribosomal subunit protein uL18 C-terminal eukaryotes domain-containing protein</fullName>
    </recommendedName>
</protein>
<comment type="subunit">
    <text evidence="3">Component of the large ribosomal subunit (LSU).</text>
</comment>
<keyword evidence="9" id="KW-1185">Reference proteome</keyword>
<evidence type="ECO:0000256" key="4">
    <source>
        <dbReference type="ARBA" id="ARBA00022490"/>
    </source>
</evidence>
<keyword evidence="4" id="KW-0963">Cytoplasm</keyword>
<dbReference type="GO" id="GO:0006412">
    <property type="term" value="P:translation"/>
    <property type="evidence" value="ECO:0007669"/>
    <property type="project" value="InterPro"/>
</dbReference>
<feature type="domain" description="Large ribosomal subunit protein uL18 C-terminal eukaryotes" evidence="7">
    <location>
        <begin position="40"/>
        <end position="92"/>
    </location>
</feature>
<comment type="similarity">
    <text evidence="2">Belongs to the universal ribosomal protein uL18 family.</text>
</comment>
<dbReference type="Gene3D" id="3.30.420.100">
    <property type="match status" value="1"/>
</dbReference>
<dbReference type="GO" id="GO:0008097">
    <property type="term" value="F:5S rRNA binding"/>
    <property type="evidence" value="ECO:0007669"/>
    <property type="project" value="InterPro"/>
</dbReference>
<keyword evidence="6" id="KW-0687">Ribonucleoprotein</keyword>
<dbReference type="EMBL" id="JAIQCV010000013">
    <property type="protein sequence ID" value="KAH1032852.1"/>
    <property type="molecule type" value="Genomic_DNA"/>
</dbReference>
<proteinExistence type="inferred from homology"/>
<dbReference type="InterPro" id="IPR005485">
    <property type="entry name" value="Rbsml_uL18_euk_arch"/>
</dbReference>
<keyword evidence="5" id="KW-0689">Ribosomal protein</keyword>
<organism evidence="8 9">
    <name type="scientific">Gossypium stocksii</name>
    <dbReference type="NCBI Taxonomy" id="47602"/>
    <lineage>
        <taxon>Eukaryota</taxon>
        <taxon>Viridiplantae</taxon>
        <taxon>Streptophyta</taxon>
        <taxon>Embryophyta</taxon>
        <taxon>Tracheophyta</taxon>
        <taxon>Spermatophyta</taxon>
        <taxon>Magnoliopsida</taxon>
        <taxon>eudicotyledons</taxon>
        <taxon>Gunneridae</taxon>
        <taxon>Pentapetalae</taxon>
        <taxon>rosids</taxon>
        <taxon>malvids</taxon>
        <taxon>Malvales</taxon>
        <taxon>Malvaceae</taxon>
        <taxon>Malvoideae</taxon>
        <taxon>Gossypium</taxon>
    </lineage>
</organism>
<evidence type="ECO:0000256" key="2">
    <source>
        <dbReference type="ARBA" id="ARBA00007116"/>
    </source>
</evidence>
<evidence type="ECO:0000256" key="3">
    <source>
        <dbReference type="ARBA" id="ARBA00011113"/>
    </source>
</evidence>
<evidence type="ECO:0000256" key="5">
    <source>
        <dbReference type="ARBA" id="ARBA00022980"/>
    </source>
</evidence>
<evidence type="ECO:0000313" key="9">
    <source>
        <dbReference type="Proteomes" id="UP000828251"/>
    </source>
</evidence>
<dbReference type="InterPro" id="IPR025607">
    <property type="entry name" value="Ribosomal_uL18_C_euk"/>
</dbReference>
<dbReference type="PANTHER" id="PTHR23410:SF35">
    <property type="entry name" value="LARGE RIBOSOMAL SUBUNIT PROTEIN UL18Y-RELATED"/>
    <property type="match status" value="1"/>
</dbReference>